<evidence type="ECO:0000256" key="6">
    <source>
        <dbReference type="ARBA" id="ARBA00022989"/>
    </source>
</evidence>
<dbReference type="Pfam" id="PF01032">
    <property type="entry name" value="FecCD"/>
    <property type="match status" value="1"/>
</dbReference>
<evidence type="ECO:0000256" key="3">
    <source>
        <dbReference type="ARBA" id="ARBA00022448"/>
    </source>
</evidence>
<evidence type="ECO:0000256" key="2">
    <source>
        <dbReference type="ARBA" id="ARBA00007935"/>
    </source>
</evidence>
<feature type="transmembrane region" description="Helical" evidence="9">
    <location>
        <begin position="319"/>
        <end position="340"/>
    </location>
</feature>
<feature type="transmembrane region" description="Helical" evidence="9">
    <location>
        <begin position="163"/>
        <end position="182"/>
    </location>
</feature>
<evidence type="ECO:0000256" key="4">
    <source>
        <dbReference type="ARBA" id="ARBA00022475"/>
    </source>
</evidence>
<dbReference type="PANTHER" id="PTHR30472">
    <property type="entry name" value="FERRIC ENTEROBACTIN TRANSPORT SYSTEM PERMEASE PROTEIN"/>
    <property type="match status" value="1"/>
</dbReference>
<dbReference type="RefSeq" id="WP_311198957.1">
    <property type="nucleotide sequence ID" value="NZ_BAAAQA010000003.1"/>
</dbReference>
<dbReference type="EMBL" id="BAAAQA010000003">
    <property type="protein sequence ID" value="GAA2110649.1"/>
    <property type="molecule type" value="Genomic_DNA"/>
</dbReference>
<protein>
    <submittedName>
        <fullName evidence="10">ABC transporter permease</fullName>
    </submittedName>
</protein>
<accession>A0ABP5J4X5</accession>
<feature type="transmembrane region" description="Helical" evidence="9">
    <location>
        <begin position="274"/>
        <end position="307"/>
    </location>
</feature>
<keyword evidence="7 9" id="KW-0472">Membrane</keyword>
<reference evidence="11" key="1">
    <citation type="journal article" date="2019" name="Int. J. Syst. Evol. Microbiol.">
        <title>The Global Catalogue of Microorganisms (GCM) 10K type strain sequencing project: providing services to taxonomists for standard genome sequencing and annotation.</title>
        <authorList>
            <consortium name="The Broad Institute Genomics Platform"/>
            <consortium name="The Broad Institute Genome Sequencing Center for Infectious Disease"/>
            <person name="Wu L."/>
            <person name="Ma J."/>
        </authorList>
    </citation>
    <scope>NUCLEOTIDE SEQUENCE [LARGE SCALE GENOMIC DNA]</scope>
    <source>
        <strain evidence="11">JCM 15914</strain>
    </source>
</reference>
<keyword evidence="6 9" id="KW-1133">Transmembrane helix</keyword>
<comment type="caution">
    <text evidence="10">The sequence shown here is derived from an EMBL/GenBank/DDBJ whole genome shotgun (WGS) entry which is preliminary data.</text>
</comment>
<dbReference type="InterPro" id="IPR000522">
    <property type="entry name" value="ABC_transptr_permease_BtuC"/>
</dbReference>
<feature type="transmembrane region" description="Helical" evidence="9">
    <location>
        <begin position="346"/>
        <end position="365"/>
    </location>
</feature>
<comment type="similarity">
    <text evidence="2">Belongs to the binding-protein-dependent transport system permease family. FecCD subfamily.</text>
</comment>
<evidence type="ECO:0000256" key="1">
    <source>
        <dbReference type="ARBA" id="ARBA00004651"/>
    </source>
</evidence>
<dbReference type="Proteomes" id="UP001500166">
    <property type="component" value="Unassembled WGS sequence"/>
</dbReference>
<name>A0ABP5J4X5_9MICC</name>
<evidence type="ECO:0000313" key="11">
    <source>
        <dbReference type="Proteomes" id="UP001500166"/>
    </source>
</evidence>
<gene>
    <name evidence="10" type="ORF">GCM10009824_05400</name>
</gene>
<feature type="transmembrane region" description="Helical" evidence="9">
    <location>
        <begin position="101"/>
        <end position="121"/>
    </location>
</feature>
<keyword evidence="5 9" id="KW-0812">Transmembrane</keyword>
<evidence type="ECO:0000256" key="7">
    <source>
        <dbReference type="ARBA" id="ARBA00023136"/>
    </source>
</evidence>
<dbReference type="CDD" id="cd06550">
    <property type="entry name" value="TM_ABC_iron-siderophores_like"/>
    <property type="match status" value="1"/>
</dbReference>
<dbReference type="InterPro" id="IPR037294">
    <property type="entry name" value="ABC_BtuC-like"/>
</dbReference>
<feature type="region of interest" description="Disordered" evidence="8">
    <location>
        <begin position="1"/>
        <end position="39"/>
    </location>
</feature>
<organism evidence="10 11">
    <name type="scientific">Kocuria atrinae</name>
    <dbReference type="NCBI Taxonomy" id="592377"/>
    <lineage>
        <taxon>Bacteria</taxon>
        <taxon>Bacillati</taxon>
        <taxon>Actinomycetota</taxon>
        <taxon>Actinomycetes</taxon>
        <taxon>Micrococcales</taxon>
        <taxon>Micrococcaceae</taxon>
        <taxon>Kocuria</taxon>
    </lineage>
</organism>
<comment type="subcellular location">
    <subcellularLocation>
        <location evidence="1">Cell membrane</location>
        <topology evidence="1">Multi-pass membrane protein</topology>
    </subcellularLocation>
</comment>
<evidence type="ECO:0000256" key="5">
    <source>
        <dbReference type="ARBA" id="ARBA00022692"/>
    </source>
</evidence>
<proteinExistence type="inferred from homology"/>
<keyword evidence="11" id="KW-1185">Reference proteome</keyword>
<evidence type="ECO:0000313" key="10">
    <source>
        <dbReference type="EMBL" id="GAA2110649.1"/>
    </source>
</evidence>
<feature type="transmembrane region" description="Helical" evidence="9">
    <location>
        <begin position="236"/>
        <end position="254"/>
    </location>
</feature>
<feature type="compositionally biased region" description="Polar residues" evidence="8">
    <location>
        <begin position="21"/>
        <end position="31"/>
    </location>
</feature>
<evidence type="ECO:0000256" key="9">
    <source>
        <dbReference type="SAM" id="Phobius"/>
    </source>
</evidence>
<feature type="transmembrane region" description="Helical" evidence="9">
    <location>
        <begin position="188"/>
        <end position="210"/>
    </location>
</feature>
<evidence type="ECO:0000256" key="8">
    <source>
        <dbReference type="SAM" id="MobiDB-lite"/>
    </source>
</evidence>
<keyword evidence="4" id="KW-1003">Cell membrane</keyword>
<dbReference type="SUPFAM" id="SSF81345">
    <property type="entry name" value="ABC transporter involved in vitamin B12 uptake, BtuC"/>
    <property type="match status" value="1"/>
</dbReference>
<sequence>MSTIARAPENTGGGSAPEPQSAVNPGASNRPDQAGRPGPFRRLLRSNGALVIAVFAVFILAVISTFVGVADVTPATLMRQVAGGDTAGLQESFHLLSVSRFPRTISVVLAGMAMAVAGLIMQQMARNKFVEPSTVGTVESASLGLLTVTVLVPSAPLLGKMGVAAVFAVGGTALFLAVLQKIPLRNALLVPLVGIMLGNVIAAITTFFAYRFNLLQTLNTWMIGDFSGVIKGRYELLWLVAALTLIGYIAADRFTVAGMGQDVSTTLGVNYKRIMALGMTIVALISAVVVVTIGSIPFLGLVVPNIVSLMIGDNMRRSVPWVGVFGAGFVLVCDIVGRVIRYPFEIPVGTVVAVVGAAIFLAMLLRKRARS</sequence>
<dbReference type="PANTHER" id="PTHR30472:SF27">
    <property type="entry name" value="PETROBACTIN IMPORT SYSTEM PERMEASE PROTEIN YCLN"/>
    <property type="match status" value="1"/>
</dbReference>
<dbReference type="Gene3D" id="1.10.3470.10">
    <property type="entry name" value="ABC transporter involved in vitamin B12 uptake, BtuC"/>
    <property type="match status" value="1"/>
</dbReference>
<feature type="transmembrane region" description="Helical" evidence="9">
    <location>
        <begin position="49"/>
        <end position="70"/>
    </location>
</feature>
<keyword evidence="3" id="KW-0813">Transport</keyword>